<dbReference type="Proteomes" id="UP000823757">
    <property type="component" value="Unassembled WGS sequence"/>
</dbReference>
<sequence length="142" mass="15641">MNAKSIMMSGRLRAFFMGLLSLAVASVLSCSPENAENGPSDTDKDDSEEPSSPLSESLIMDVVFRRDGTAEDLSANANTVKSSLGSTVLVYYNDAFEGYVPRFYNTTGETLNSGFYKAEYLADRAFKADMQKDLPSRQCLYR</sequence>
<gene>
    <name evidence="3" type="ORF">IAB91_05815</name>
</gene>
<evidence type="ECO:0000313" key="3">
    <source>
        <dbReference type="EMBL" id="MBO8474788.1"/>
    </source>
</evidence>
<reference evidence="3" key="2">
    <citation type="journal article" date="2021" name="PeerJ">
        <title>Extensive microbial diversity within the chicken gut microbiome revealed by metagenomics and culture.</title>
        <authorList>
            <person name="Gilroy R."/>
            <person name="Ravi A."/>
            <person name="Getino M."/>
            <person name="Pursley I."/>
            <person name="Horton D.L."/>
            <person name="Alikhan N.F."/>
            <person name="Baker D."/>
            <person name="Gharbi K."/>
            <person name="Hall N."/>
            <person name="Watson M."/>
            <person name="Adriaenssens E.M."/>
            <person name="Foster-Nyarko E."/>
            <person name="Jarju S."/>
            <person name="Secka A."/>
            <person name="Antonio M."/>
            <person name="Oren A."/>
            <person name="Chaudhuri R.R."/>
            <person name="La Ragione R."/>
            <person name="Hildebrand F."/>
            <person name="Pallen M.J."/>
        </authorList>
    </citation>
    <scope>NUCLEOTIDE SEQUENCE</scope>
    <source>
        <strain evidence="3">B1-13419</strain>
    </source>
</reference>
<feature type="chain" id="PRO_5038449487" evidence="2">
    <location>
        <begin position="36"/>
        <end position="142"/>
    </location>
</feature>
<protein>
    <submittedName>
        <fullName evidence="3">Uncharacterized protein</fullName>
    </submittedName>
</protein>
<accession>A0A9D9IL79</accession>
<dbReference type="AlphaFoldDB" id="A0A9D9IL79"/>
<feature type="region of interest" description="Disordered" evidence="1">
    <location>
        <begin position="32"/>
        <end position="55"/>
    </location>
</feature>
<keyword evidence="2" id="KW-0732">Signal</keyword>
<dbReference type="EMBL" id="JADIMD010000090">
    <property type="protein sequence ID" value="MBO8474788.1"/>
    <property type="molecule type" value="Genomic_DNA"/>
</dbReference>
<organism evidence="3 4">
    <name type="scientific">Candidatus Cryptobacteroides faecigallinarum</name>
    <dbReference type="NCBI Taxonomy" id="2840763"/>
    <lineage>
        <taxon>Bacteria</taxon>
        <taxon>Pseudomonadati</taxon>
        <taxon>Bacteroidota</taxon>
        <taxon>Bacteroidia</taxon>
        <taxon>Bacteroidales</taxon>
        <taxon>Candidatus Cryptobacteroides</taxon>
    </lineage>
</organism>
<evidence type="ECO:0000256" key="2">
    <source>
        <dbReference type="SAM" id="SignalP"/>
    </source>
</evidence>
<comment type="caution">
    <text evidence="3">The sequence shown here is derived from an EMBL/GenBank/DDBJ whole genome shotgun (WGS) entry which is preliminary data.</text>
</comment>
<reference evidence="3" key="1">
    <citation type="submission" date="2020-10" db="EMBL/GenBank/DDBJ databases">
        <authorList>
            <person name="Gilroy R."/>
        </authorList>
    </citation>
    <scope>NUCLEOTIDE SEQUENCE</scope>
    <source>
        <strain evidence="3">B1-13419</strain>
    </source>
</reference>
<proteinExistence type="predicted"/>
<dbReference type="PROSITE" id="PS51257">
    <property type="entry name" value="PROKAR_LIPOPROTEIN"/>
    <property type="match status" value="1"/>
</dbReference>
<name>A0A9D9IL79_9BACT</name>
<feature type="signal peptide" evidence="2">
    <location>
        <begin position="1"/>
        <end position="35"/>
    </location>
</feature>
<evidence type="ECO:0000256" key="1">
    <source>
        <dbReference type="SAM" id="MobiDB-lite"/>
    </source>
</evidence>
<evidence type="ECO:0000313" key="4">
    <source>
        <dbReference type="Proteomes" id="UP000823757"/>
    </source>
</evidence>